<dbReference type="AlphaFoldDB" id="A0A3B0RVX4"/>
<gene>
    <name evidence="1" type="ORF">MNBD_ALPHA07-1009</name>
</gene>
<protein>
    <submittedName>
        <fullName evidence="1">Ribonuclease, Rne/Rng family</fullName>
    </submittedName>
</protein>
<feature type="non-terminal residue" evidence="1">
    <location>
        <position position="85"/>
    </location>
</feature>
<evidence type="ECO:0000313" key="1">
    <source>
        <dbReference type="EMBL" id="VAV88643.1"/>
    </source>
</evidence>
<proteinExistence type="predicted"/>
<reference evidence="1" key="1">
    <citation type="submission" date="2018-06" db="EMBL/GenBank/DDBJ databases">
        <authorList>
            <person name="Zhirakovskaya E."/>
        </authorList>
    </citation>
    <scope>NUCLEOTIDE SEQUENCE</scope>
</reference>
<sequence length="85" mass="8969">MKGRTIALDHLNGLPAAALMVDGRLNDLLLSNDAPRPGAIYRAIADRPVKGQGGMFVRTPDGPGFLRQTKGLAPGDSLLVQITGY</sequence>
<accession>A0A3B0RVX4</accession>
<name>A0A3B0RVX4_9ZZZZ</name>
<organism evidence="1">
    <name type="scientific">hydrothermal vent metagenome</name>
    <dbReference type="NCBI Taxonomy" id="652676"/>
    <lineage>
        <taxon>unclassified sequences</taxon>
        <taxon>metagenomes</taxon>
        <taxon>ecological metagenomes</taxon>
    </lineage>
</organism>
<dbReference type="EMBL" id="UOEG01000032">
    <property type="protein sequence ID" value="VAV88643.1"/>
    <property type="molecule type" value="Genomic_DNA"/>
</dbReference>